<feature type="transmembrane region" description="Helical" evidence="13">
    <location>
        <begin position="83"/>
        <end position="104"/>
    </location>
</feature>
<evidence type="ECO:0000256" key="2">
    <source>
        <dbReference type="ARBA" id="ARBA00004651"/>
    </source>
</evidence>
<dbReference type="AlphaFoldDB" id="A0A955RPA8"/>
<comment type="similarity">
    <text evidence="3">Belongs to the peptidase M50B family.</text>
</comment>
<dbReference type="EMBL" id="JAGQKX010000048">
    <property type="protein sequence ID" value="MCA9390221.1"/>
    <property type="molecule type" value="Genomic_DNA"/>
</dbReference>
<keyword evidence="12 13" id="KW-0472">Membrane</keyword>
<protein>
    <submittedName>
        <fullName evidence="14">Site-2 protease family protein</fullName>
    </submittedName>
</protein>
<evidence type="ECO:0000256" key="8">
    <source>
        <dbReference type="ARBA" id="ARBA00022801"/>
    </source>
</evidence>
<keyword evidence="8" id="KW-0378">Hydrolase</keyword>
<evidence type="ECO:0000256" key="10">
    <source>
        <dbReference type="ARBA" id="ARBA00022989"/>
    </source>
</evidence>
<evidence type="ECO:0000256" key="4">
    <source>
        <dbReference type="ARBA" id="ARBA00022475"/>
    </source>
</evidence>
<keyword evidence="11" id="KW-0482">Metalloprotease</keyword>
<gene>
    <name evidence="14" type="ORF">KC571_02350</name>
</gene>
<dbReference type="InterPro" id="IPR044537">
    <property type="entry name" value="Rip2-like"/>
</dbReference>
<evidence type="ECO:0000256" key="11">
    <source>
        <dbReference type="ARBA" id="ARBA00023049"/>
    </source>
</evidence>
<feature type="transmembrane region" description="Helical" evidence="13">
    <location>
        <begin position="41"/>
        <end position="62"/>
    </location>
</feature>
<name>A0A955RPA8_UNCKA</name>
<evidence type="ECO:0000256" key="7">
    <source>
        <dbReference type="ARBA" id="ARBA00022723"/>
    </source>
</evidence>
<evidence type="ECO:0000256" key="3">
    <source>
        <dbReference type="ARBA" id="ARBA00007931"/>
    </source>
</evidence>
<evidence type="ECO:0000256" key="6">
    <source>
        <dbReference type="ARBA" id="ARBA00022692"/>
    </source>
</evidence>
<feature type="transmembrane region" description="Helical" evidence="13">
    <location>
        <begin position="116"/>
        <end position="138"/>
    </location>
</feature>
<sequence length="197" mass="21419">MRFSEEEISQLIKAWAAIALAFTIAGASRTGSLAFGSLQNFLTIFFISVVTVGLAFLLHEIAHKFQAQKYGCWAEFRSFDMGLMIALLGSFVGFIFAAPGAVMISGVISTSERGKIAAVGPITNIVLALLYLAVWYFVPVSGILYQIIIYGASINAGLAVFNLIPLWNLDGLKIIRWNSAIWTAMFLGSIGLLMIVR</sequence>
<evidence type="ECO:0000256" key="5">
    <source>
        <dbReference type="ARBA" id="ARBA00022670"/>
    </source>
</evidence>
<dbReference type="PANTHER" id="PTHR35864:SF1">
    <property type="entry name" value="ZINC METALLOPROTEASE YWHC-RELATED"/>
    <property type="match status" value="1"/>
</dbReference>
<dbReference type="GO" id="GO:0046872">
    <property type="term" value="F:metal ion binding"/>
    <property type="evidence" value="ECO:0007669"/>
    <property type="project" value="UniProtKB-KW"/>
</dbReference>
<keyword evidence="4" id="KW-1003">Cell membrane</keyword>
<dbReference type="GO" id="GO:0008237">
    <property type="term" value="F:metallopeptidase activity"/>
    <property type="evidence" value="ECO:0007669"/>
    <property type="project" value="UniProtKB-KW"/>
</dbReference>
<dbReference type="Proteomes" id="UP000701698">
    <property type="component" value="Unassembled WGS sequence"/>
</dbReference>
<dbReference type="PANTHER" id="PTHR35864">
    <property type="entry name" value="ZINC METALLOPROTEASE MJ0611-RELATED"/>
    <property type="match status" value="1"/>
</dbReference>
<reference evidence="14" key="2">
    <citation type="journal article" date="2021" name="Microbiome">
        <title>Successional dynamics and alternative stable states in a saline activated sludge microbial community over 9 years.</title>
        <authorList>
            <person name="Wang Y."/>
            <person name="Ye J."/>
            <person name="Ju F."/>
            <person name="Liu L."/>
            <person name="Boyd J.A."/>
            <person name="Deng Y."/>
            <person name="Parks D.H."/>
            <person name="Jiang X."/>
            <person name="Yin X."/>
            <person name="Woodcroft B.J."/>
            <person name="Tyson G.W."/>
            <person name="Hugenholtz P."/>
            <person name="Polz M.F."/>
            <person name="Zhang T."/>
        </authorList>
    </citation>
    <scope>NUCLEOTIDE SEQUENCE</scope>
    <source>
        <strain evidence="14">HKST-UBA01</strain>
    </source>
</reference>
<comment type="caution">
    <text evidence="14">The sequence shown here is derived from an EMBL/GenBank/DDBJ whole genome shotgun (WGS) entry which is preliminary data.</text>
</comment>
<evidence type="ECO:0000256" key="13">
    <source>
        <dbReference type="SAM" id="Phobius"/>
    </source>
</evidence>
<keyword evidence="5 14" id="KW-0645">Protease</keyword>
<organism evidence="14 15">
    <name type="scientific">candidate division WWE3 bacterium</name>
    <dbReference type="NCBI Taxonomy" id="2053526"/>
    <lineage>
        <taxon>Bacteria</taxon>
        <taxon>Katanobacteria</taxon>
    </lineage>
</organism>
<evidence type="ECO:0000256" key="1">
    <source>
        <dbReference type="ARBA" id="ARBA00001947"/>
    </source>
</evidence>
<evidence type="ECO:0000313" key="14">
    <source>
        <dbReference type="EMBL" id="MCA9390221.1"/>
    </source>
</evidence>
<comment type="subcellular location">
    <subcellularLocation>
        <location evidence="2">Cell membrane</location>
        <topology evidence="2">Multi-pass membrane protein</topology>
    </subcellularLocation>
</comment>
<reference evidence="14" key="1">
    <citation type="submission" date="2020-04" db="EMBL/GenBank/DDBJ databases">
        <authorList>
            <person name="Zhang T."/>
        </authorList>
    </citation>
    <scope>NUCLEOTIDE SEQUENCE</scope>
    <source>
        <strain evidence="14">HKST-UBA01</strain>
    </source>
</reference>
<keyword evidence="10 13" id="KW-1133">Transmembrane helix</keyword>
<proteinExistence type="inferred from homology"/>
<dbReference type="GO" id="GO:0006508">
    <property type="term" value="P:proteolysis"/>
    <property type="evidence" value="ECO:0007669"/>
    <property type="project" value="UniProtKB-KW"/>
</dbReference>
<keyword evidence="6 13" id="KW-0812">Transmembrane</keyword>
<evidence type="ECO:0000256" key="9">
    <source>
        <dbReference type="ARBA" id="ARBA00022833"/>
    </source>
</evidence>
<dbReference type="InterPro" id="IPR052348">
    <property type="entry name" value="Metallopeptidase_M50B"/>
</dbReference>
<dbReference type="GO" id="GO:0005886">
    <property type="term" value="C:plasma membrane"/>
    <property type="evidence" value="ECO:0007669"/>
    <property type="project" value="UniProtKB-SubCell"/>
</dbReference>
<keyword evidence="7" id="KW-0479">Metal-binding</keyword>
<keyword evidence="9" id="KW-0862">Zinc</keyword>
<comment type="cofactor">
    <cofactor evidence="1">
        <name>Zn(2+)</name>
        <dbReference type="ChEBI" id="CHEBI:29105"/>
    </cofactor>
</comment>
<evidence type="ECO:0000256" key="12">
    <source>
        <dbReference type="ARBA" id="ARBA00023136"/>
    </source>
</evidence>
<feature type="transmembrane region" description="Helical" evidence="13">
    <location>
        <begin position="12"/>
        <end position="35"/>
    </location>
</feature>
<evidence type="ECO:0000313" key="15">
    <source>
        <dbReference type="Proteomes" id="UP000701698"/>
    </source>
</evidence>
<feature type="transmembrane region" description="Helical" evidence="13">
    <location>
        <begin position="179"/>
        <end position="196"/>
    </location>
</feature>
<feature type="transmembrane region" description="Helical" evidence="13">
    <location>
        <begin position="147"/>
        <end position="167"/>
    </location>
</feature>
<accession>A0A955RPA8</accession>
<dbReference type="CDD" id="cd06158">
    <property type="entry name" value="S2P-M50_like_1"/>
    <property type="match status" value="1"/>
</dbReference>